<evidence type="ECO:0000313" key="3">
    <source>
        <dbReference type="Proteomes" id="UP000283374"/>
    </source>
</evidence>
<evidence type="ECO:0000313" key="2">
    <source>
        <dbReference type="EMBL" id="RHA44037.1"/>
    </source>
</evidence>
<feature type="region of interest" description="Disordered" evidence="1">
    <location>
        <begin position="494"/>
        <end position="513"/>
    </location>
</feature>
<protein>
    <submittedName>
        <fullName evidence="2">Uncharacterized protein</fullName>
    </submittedName>
</protein>
<sequence>PRRRRGDGDEPSAESAAIPVAAPAAGLPSRPRKTFDEDNLVLPAAPSGNLTADISTAGSDWSPETVNPGAGGLPSRTRAGTSAWQQPDAETPAATTPASPAARAGLFSGFRGRTAAELAADENVASESAAAPAADPVRAPWMALGGAHAAPEVPIVVPSLVDEDEEPWAPVQADASVDEVPGLVSDEEPAAAWAAPVAEPVAEWTAPVVEEPAAEWTAPVVEEPAAEWTAPVVEEPAAEWTAPVVDEPAAEWTAPEVAEPAAEWTAPVVEEPAAKWTAPVVEEPAAEWTAPEWAVSEVAEPAAQWTAPAVEEPAAEWTAPVVEEPAAEAPATEWAEPAAEWTAPVVEEPAAEWTAPVVEEPAAEWTAPVVEEPAAEWTAPAVEEPAAEWTAPVVEEPAAEWTASEVAQPVAEPARAFTSYSGYAGWSAAAAAAAAAAPSSSDFERTLDEARAWHTGAIPAIPEPHTEPEAAPAWPTPTWDAVPSWEEQAAVVPQLEAEAEPEPEVAPEPVVEPEPVAEVALEPAAEEPEWAPTTPAWGDHAWSTPELVADEDTQLFTPVEAAGAVEPLSRRGADAEPVAEPVIEPVAEPVAEWSAPEVAQPVAEVAPEQAAYAQPAWAPTAVGTSQAPEGFADVVQAAPAEKGRKRFGLFGKRKSEEAAVEAPAPLQQQPAAPVEPVRSSAWAQPAQVAPVAPVTEQPAGPSWASSWNAPSAPEPTPVAPEPVAPHASWSAPEWARPAAGGAAPLSSVPHPSLPPSVAPRVGTLDDDVAAMLALRSDIQEQALSELSQLSAYRPAAVGGQAERLTKRVPTAMPAAAPGPEESAAPVQRDADELRSRLSNFQSGTSRGRRAAGDSADQNSTTS</sequence>
<feature type="compositionally biased region" description="Polar residues" evidence="1">
    <location>
        <begin position="836"/>
        <end position="845"/>
    </location>
</feature>
<feature type="compositionally biased region" description="Polar residues" evidence="1">
    <location>
        <begin position="48"/>
        <end position="65"/>
    </location>
</feature>
<feature type="compositionally biased region" description="Low complexity" evidence="1">
    <location>
        <begin position="660"/>
        <end position="711"/>
    </location>
</feature>
<feature type="region of interest" description="Disordered" evidence="1">
    <location>
        <begin position="654"/>
        <end position="760"/>
    </location>
</feature>
<accession>A0A413RQ04</accession>
<feature type="region of interest" description="Disordered" evidence="1">
    <location>
        <begin position="1"/>
        <end position="100"/>
    </location>
</feature>
<feature type="compositionally biased region" description="Low complexity" evidence="1">
    <location>
        <begin position="469"/>
        <end position="479"/>
    </location>
</feature>
<feature type="compositionally biased region" description="Low complexity" evidence="1">
    <location>
        <begin position="13"/>
        <end position="25"/>
    </location>
</feature>
<feature type="non-terminal residue" evidence="2">
    <location>
        <position position="1"/>
    </location>
</feature>
<dbReference type="AlphaFoldDB" id="A0A413RQ04"/>
<comment type="caution">
    <text evidence="2">The sequence shown here is derived from an EMBL/GenBank/DDBJ whole genome shotgun (WGS) entry which is preliminary data.</text>
</comment>
<reference evidence="2 3" key="1">
    <citation type="submission" date="2018-08" db="EMBL/GenBank/DDBJ databases">
        <title>Cellulomonas rhizosphaerae sp. nov., a novel actinomycete isolated from soil.</title>
        <authorList>
            <person name="Tian Y."/>
        </authorList>
    </citation>
    <scope>NUCLEOTIDE SEQUENCE [LARGE SCALE GENOMIC DNA]</scope>
    <source>
        <strain evidence="2 3">NEAU-TCZ24</strain>
    </source>
</reference>
<gene>
    <name evidence="2" type="ORF">D1825_03255</name>
</gene>
<feature type="compositionally biased region" description="Low complexity" evidence="1">
    <location>
        <begin position="809"/>
        <end position="825"/>
    </location>
</feature>
<feature type="compositionally biased region" description="Low complexity" evidence="1">
    <location>
        <begin position="89"/>
        <end position="100"/>
    </location>
</feature>
<feature type="region of interest" description="Disordered" evidence="1">
    <location>
        <begin position="459"/>
        <end position="480"/>
    </location>
</feature>
<organism evidence="2 3">
    <name type="scientific">Cellulomonas rhizosphaerae</name>
    <dbReference type="NCBI Taxonomy" id="2293719"/>
    <lineage>
        <taxon>Bacteria</taxon>
        <taxon>Bacillati</taxon>
        <taxon>Actinomycetota</taxon>
        <taxon>Actinomycetes</taxon>
        <taxon>Micrococcales</taxon>
        <taxon>Cellulomonadaceae</taxon>
        <taxon>Cellulomonas</taxon>
    </lineage>
</organism>
<proteinExistence type="predicted"/>
<dbReference type="Proteomes" id="UP000283374">
    <property type="component" value="Unassembled WGS sequence"/>
</dbReference>
<feature type="region of interest" description="Disordered" evidence="1">
    <location>
        <begin position="795"/>
        <end position="862"/>
    </location>
</feature>
<feature type="compositionally biased region" description="Pro residues" evidence="1">
    <location>
        <begin position="712"/>
        <end position="723"/>
    </location>
</feature>
<evidence type="ECO:0000256" key="1">
    <source>
        <dbReference type="SAM" id="MobiDB-lite"/>
    </source>
</evidence>
<name>A0A413RQ04_9CELL</name>
<dbReference type="EMBL" id="QWKP01000122">
    <property type="protein sequence ID" value="RHA44037.1"/>
    <property type="molecule type" value="Genomic_DNA"/>
</dbReference>
<keyword evidence="3" id="KW-1185">Reference proteome</keyword>